<name>A0A1X7TBK1_AMPQE</name>
<dbReference type="InterPro" id="IPR000626">
    <property type="entry name" value="Ubiquitin-like_dom"/>
</dbReference>
<dbReference type="InterPro" id="IPR029071">
    <property type="entry name" value="Ubiquitin-like_domsf"/>
</dbReference>
<dbReference type="Pfam" id="PF14560">
    <property type="entry name" value="Ubiquitin_2"/>
    <property type="match status" value="1"/>
</dbReference>
<dbReference type="STRING" id="400682.A0A1X7TBK1"/>
<dbReference type="AlphaFoldDB" id="A0A1X7TBK1"/>
<dbReference type="InterPro" id="IPR045578">
    <property type="entry name" value="USP47_C"/>
</dbReference>
<reference evidence="3" key="1">
    <citation type="submission" date="2017-05" db="UniProtKB">
        <authorList>
            <consortium name="EnsemblMetazoa"/>
        </authorList>
    </citation>
    <scope>IDENTIFICATION</scope>
</reference>
<protein>
    <submittedName>
        <fullName evidence="3">Uncharacterized protein</fullName>
    </submittedName>
</protein>
<dbReference type="eggNOG" id="KOG4598">
    <property type="taxonomic scope" value="Eukaryota"/>
</dbReference>
<feature type="domain" description="Ubiquitin carboxyl-terminal hydrolase 47 C-terminal" evidence="2">
    <location>
        <begin position="121"/>
        <end position="175"/>
    </location>
</feature>
<sequence length="284" mass="33043">MCKYINFHFNSIQLNIILPLAPGPEATPTTTNNNIPEGISINEEGNKRRIQVRVSNSITLAQLKKELVPLIGVPPTSFRLYRIRDNKEYELKRLDMILMNIESGSELIVRLGRTLRRGEERIELYLLQVNDTEFCKFMMESIVTEGTPVGEFKKQIIEEAKVQGIDCVPELDKSRDNRYNPKHVIGKLSELSGVPAKYIYFSEGISFPVEISCLDIENKLDWYSIKSGRYPLRLYDDDGRVLYYKDNRETMKELTYKERSEIQEAEKARLEKIKECKSEHEHFI</sequence>
<accession>A0A1X7TBK1</accession>
<dbReference type="EnsemblMetazoa" id="Aqu2.1.11943_001">
    <property type="protein sequence ID" value="Aqu2.1.11943_001"/>
    <property type="gene ID" value="Aqu2.1.11943"/>
</dbReference>
<feature type="domain" description="Ubiquitin carboxyl-terminal hydrolase 47 C-terminal" evidence="2">
    <location>
        <begin position="184"/>
        <end position="275"/>
    </location>
</feature>
<evidence type="ECO:0000259" key="1">
    <source>
        <dbReference type="Pfam" id="PF14560"/>
    </source>
</evidence>
<feature type="domain" description="Ubiquitin-like" evidence="1">
    <location>
        <begin position="42"/>
        <end position="91"/>
    </location>
</feature>
<dbReference type="Pfam" id="PF19718">
    <property type="entry name" value="USP47_C"/>
    <property type="match status" value="2"/>
</dbReference>
<proteinExistence type="predicted"/>
<dbReference type="SUPFAM" id="SSF54236">
    <property type="entry name" value="Ubiquitin-like"/>
    <property type="match status" value="1"/>
</dbReference>
<dbReference type="InParanoid" id="A0A1X7TBK1"/>
<evidence type="ECO:0000313" key="3">
    <source>
        <dbReference type="EnsemblMetazoa" id="Aqu2.1.11943_001"/>
    </source>
</evidence>
<dbReference type="OrthoDB" id="289038at2759"/>
<organism evidence="3">
    <name type="scientific">Amphimedon queenslandica</name>
    <name type="common">Sponge</name>
    <dbReference type="NCBI Taxonomy" id="400682"/>
    <lineage>
        <taxon>Eukaryota</taxon>
        <taxon>Metazoa</taxon>
        <taxon>Porifera</taxon>
        <taxon>Demospongiae</taxon>
        <taxon>Heteroscleromorpha</taxon>
        <taxon>Haplosclerida</taxon>
        <taxon>Niphatidae</taxon>
        <taxon>Amphimedon</taxon>
    </lineage>
</organism>
<evidence type="ECO:0000259" key="2">
    <source>
        <dbReference type="Pfam" id="PF19718"/>
    </source>
</evidence>